<dbReference type="Pfam" id="PF00933">
    <property type="entry name" value="Glyco_hydro_3"/>
    <property type="match status" value="1"/>
</dbReference>
<evidence type="ECO:0000259" key="7">
    <source>
        <dbReference type="Pfam" id="PF00933"/>
    </source>
</evidence>
<feature type="signal peptide" evidence="6">
    <location>
        <begin position="1"/>
        <end position="20"/>
    </location>
</feature>
<evidence type="ECO:0000256" key="2">
    <source>
        <dbReference type="ARBA" id="ARBA00005336"/>
    </source>
</evidence>
<comment type="similarity">
    <text evidence="2">Belongs to the glycosyl hydrolase 3 family.</text>
</comment>
<feature type="chain" id="PRO_5035167173" description="beta-N-acetylhexosaminidase" evidence="6">
    <location>
        <begin position="21"/>
        <end position="581"/>
    </location>
</feature>
<evidence type="ECO:0000313" key="8">
    <source>
        <dbReference type="EMBL" id="MBF0597899.1"/>
    </source>
</evidence>
<sequence>MKLFLTAIFCSITLSYTVNAQDNSPLYVDSAQLKWVDEQYNLMSLDEKVGQLFIVAAYSNRDIAHENEILKLIQEEKIGGLIFMQDIAEKQIDLTNRYQSASKIPLMIGIDGEWGLAMRLKGVERFPWNMTIGALEGEDLVFKKGQQVGQQANRMGIHFNFAPSIDVNVNPNNPIIGNRSYGSDPMNVAKKGTAFMKGQQSMKVLASAKHFPGHGDTDQDSHKTLPLISANKADLEKFHVAPFRQLINEGVQAIMVAHLNVPALEPDPKIPSTLSKKIVTDYLKNDLGFKGIIITDALNMDGVAKLYAPGEVDYRAFLAGNDILLFSQGVKIGKQKIITALEKGEITEDRLSESVKKILMAKYLVGLNEFKSLDTTNLMNDLNSEENEALTYKIFEEATTIVKNENAILPIKDLTAKIAFVPLEQTDYSLFYEHLKKYADVKLVKIDNANQINKLNEYEYIIYGAFLSNETVYKSYKLSSTSKAILKATPADKKSILSLFTSPYGLKDLDLTTIDGVIINYQNTTQTKQISPQIIFGALPAKGKLPVTVNDSFHFGDKIQTKEIQRLGFDEPANVGVEKKN</sequence>
<protein>
    <recommendedName>
        <fullName evidence="3">beta-N-acetylhexosaminidase</fullName>
        <ecNumber evidence="3">3.2.1.52</ecNumber>
    </recommendedName>
</protein>
<dbReference type="GO" id="GO:0009254">
    <property type="term" value="P:peptidoglycan turnover"/>
    <property type="evidence" value="ECO:0007669"/>
    <property type="project" value="TreeGrafter"/>
</dbReference>
<keyword evidence="6" id="KW-0732">Signal</keyword>
<keyword evidence="5" id="KW-0326">Glycosidase</keyword>
<dbReference type="Gene3D" id="3.20.20.300">
    <property type="entry name" value="Glycoside hydrolase, family 3, N-terminal domain"/>
    <property type="match status" value="1"/>
</dbReference>
<dbReference type="SUPFAM" id="SSF51445">
    <property type="entry name" value="(Trans)glycosidases"/>
    <property type="match status" value="1"/>
</dbReference>
<dbReference type="InterPro" id="IPR036881">
    <property type="entry name" value="Glyco_hydro_3_C_sf"/>
</dbReference>
<evidence type="ECO:0000256" key="4">
    <source>
        <dbReference type="ARBA" id="ARBA00022801"/>
    </source>
</evidence>
<dbReference type="Gene3D" id="3.40.50.1700">
    <property type="entry name" value="Glycoside hydrolase family 3 C-terminal domain"/>
    <property type="match status" value="1"/>
</dbReference>
<evidence type="ECO:0000256" key="5">
    <source>
        <dbReference type="ARBA" id="ARBA00023295"/>
    </source>
</evidence>
<comment type="catalytic activity">
    <reaction evidence="1">
        <text>Hydrolysis of terminal non-reducing N-acetyl-D-hexosamine residues in N-acetyl-beta-D-hexosaminides.</text>
        <dbReference type="EC" id="3.2.1.52"/>
    </reaction>
</comment>
<evidence type="ECO:0000256" key="6">
    <source>
        <dbReference type="SAM" id="SignalP"/>
    </source>
</evidence>
<evidence type="ECO:0000256" key="3">
    <source>
        <dbReference type="ARBA" id="ARBA00012663"/>
    </source>
</evidence>
<dbReference type="PANTHER" id="PTHR30480">
    <property type="entry name" value="BETA-HEXOSAMINIDASE-RELATED"/>
    <property type="match status" value="1"/>
</dbReference>
<dbReference type="InterPro" id="IPR036962">
    <property type="entry name" value="Glyco_hydro_3_N_sf"/>
</dbReference>
<dbReference type="AlphaFoldDB" id="A0A8J7FQK7"/>
<dbReference type="EMBL" id="JADGIK010000007">
    <property type="protein sequence ID" value="MBF0597899.1"/>
    <property type="molecule type" value="Genomic_DNA"/>
</dbReference>
<comment type="caution">
    <text evidence="8">The sequence shown here is derived from an EMBL/GenBank/DDBJ whole genome shotgun (WGS) entry which is preliminary data.</text>
</comment>
<evidence type="ECO:0000313" key="9">
    <source>
        <dbReference type="Proteomes" id="UP000608754"/>
    </source>
</evidence>
<accession>A0A8J7FQK7</accession>
<dbReference type="GO" id="GO:0005975">
    <property type="term" value="P:carbohydrate metabolic process"/>
    <property type="evidence" value="ECO:0007669"/>
    <property type="project" value="InterPro"/>
</dbReference>
<proteinExistence type="inferred from homology"/>
<dbReference type="RefSeq" id="WP_194183447.1">
    <property type="nucleotide sequence ID" value="NZ_JADGIK010000007.1"/>
</dbReference>
<dbReference type="InterPro" id="IPR017853">
    <property type="entry name" value="GH"/>
</dbReference>
<name>A0A8J7FQK7_9FLAO</name>
<reference evidence="8" key="1">
    <citation type="submission" date="2020-10" db="EMBL/GenBank/DDBJ databases">
        <authorList>
            <person name="Lu T."/>
            <person name="Wang Q."/>
            <person name="Han X."/>
        </authorList>
    </citation>
    <scope>NUCLEOTIDE SEQUENCE</scope>
    <source>
        <strain evidence="8">WQ 117</strain>
    </source>
</reference>
<dbReference type="Proteomes" id="UP000608754">
    <property type="component" value="Unassembled WGS sequence"/>
</dbReference>
<dbReference type="InterPro" id="IPR050226">
    <property type="entry name" value="NagZ_Beta-hexosaminidase"/>
</dbReference>
<dbReference type="InterPro" id="IPR001764">
    <property type="entry name" value="Glyco_hydro_3_N"/>
</dbReference>
<evidence type="ECO:0000256" key="1">
    <source>
        <dbReference type="ARBA" id="ARBA00001231"/>
    </source>
</evidence>
<dbReference type="PANTHER" id="PTHR30480:SF13">
    <property type="entry name" value="BETA-HEXOSAMINIDASE"/>
    <property type="match status" value="1"/>
</dbReference>
<organism evidence="8 9">
    <name type="scientific">Faecalibacter rhinopitheci</name>
    <dbReference type="NCBI Taxonomy" id="2779678"/>
    <lineage>
        <taxon>Bacteria</taxon>
        <taxon>Pseudomonadati</taxon>
        <taxon>Bacteroidota</taxon>
        <taxon>Flavobacteriia</taxon>
        <taxon>Flavobacteriales</taxon>
        <taxon>Weeksellaceae</taxon>
        <taxon>Faecalibacter</taxon>
    </lineage>
</organism>
<feature type="domain" description="Glycoside hydrolase family 3 N-terminal" evidence="7">
    <location>
        <begin position="45"/>
        <end position="359"/>
    </location>
</feature>
<keyword evidence="9" id="KW-1185">Reference proteome</keyword>
<keyword evidence="4 8" id="KW-0378">Hydrolase</keyword>
<dbReference type="EC" id="3.2.1.52" evidence="3"/>
<gene>
    <name evidence="8" type="ORF">IM532_10690</name>
</gene>
<dbReference type="PRINTS" id="PR00133">
    <property type="entry name" value="GLHYDRLASE3"/>
</dbReference>
<dbReference type="GO" id="GO:0004563">
    <property type="term" value="F:beta-N-acetylhexosaminidase activity"/>
    <property type="evidence" value="ECO:0007669"/>
    <property type="project" value="UniProtKB-EC"/>
</dbReference>